<evidence type="ECO:0000313" key="13">
    <source>
        <dbReference type="Proteomes" id="UP000002866"/>
    </source>
</evidence>
<dbReference type="PROSITE" id="PS50897">
    <property type="entry name" value="CTLH"/>
    <property type="match status" value="1"/>
</dbReference>
<gene>
    <name evidence="12" type="primary">TBLA0A01550</name>
    <name evidence="12" type="ORF">TBLA_0A01550</name>
</gene>
<feature type="domain" description="RING-Gid-type" evidence="11">
    <location>
        <begin position="444"/>
        <end position="488"/>
    </location>
</feature>
<evidence type="ECO:0000256" key="2">
    <source>
        <dbReference type="ARBA" id="ARBA00022490"/>
    </source>
</evidence>
<evidence type="ECO:0000256" key="4">
    <source>
        <dbReference type="ARBA" id="ARBA00022771"/>
    </source>
</evidence>
<evidence type="ECO:0000256" key="1">
    <source>
        <dbReference type="ARBA" id="ARBA00004496"/>
    </source>
</evidence>
<dbReference type="PANTHER" id="PTHR12170">
    <property type="entry name" value="MACROPHAGE ERYTHROBLAST ATTACHER-RELATED"/>
    <property type="match status" value="1"/>
</dbReference>
<dbReference type="Pfam" id="PF13445">
    <property type="entry name" value="zf-RING_UBOX"/>
    <property type="match status" value="1"/>
</dbReference>
<keyword evidence="4 9" id="KW-0863">Zinc-finger</keyword>
<evidence type="ECO:0000256" key="3">
    <source>
        <dbReference type="ARBA" id="ARBA00022723"/>
    </source>
</evidence>
<reference evidence="12 13" key="1">
    <citation type="journal article" date="2011" name="Proc. Natl. Acad. Sci. U.S.A.">
        <title>Evolutionary erosion of yeast sex chromosomes by mating-type switching accidents.</title>
        <authorList>
            <person name="Gordon J.L."/>
            <person name="Armisen D."/>
            <person name="Proux-Wera E."/>
            <person name="Oheigeartaigh S.S."/>
            <person name="Byrne K.P."/>
            <person name="Wolfe K.H."/>
        </authorList>
    </citation>
    <scope>NUCLEOTIDE SEQUENCE [LARGE SCALE GENOMIC DNA]</scope>
    <source>
        <strain evidence="13">ATCC 34711 / CBS 6284 / DSM 70876 / NBRC 10599 / NRRL Y-10934 / UCD 77-7</strain>
    </source>
</reference>
<dbReference type="FunFam" id="3.30.40.10:FF:000143">
    <property type="entry name" value="Regulator of gluconeogenesis Rmd5"/>
    <property type="match status" value="1"/>
</dbReference>
<keyword evidence="5" id="KW-0862">Zinc</keyword>
<evidence type="ECO:0000256" key="7">
    <source>
        <dbReference type="ARBA" id="ARBA00075398"/>
    </source>
</evidence>
<dbReference type="EMBL" id="HE806316">
    <property type="protein sequence ID" value="CCH57954.1"/>
    <property type="molecule type" value="Genomic_DNA"/>
</dbReference>
<dbReference type="KEGG" id="tbl:TBLA_0A01550"/>
<evidence type="ECO:0000256" key="8">
    <source>
        <dbReference type="ARBA" id="ARBA00080744"/>
    </source>
</evidence>
<dbReference type="GO" id="GO:0005777">
    <property type="term" value="C:peroxisome"/>
    <property type="evidence" value="ECO:0007669"/>
    <property type="project" value="EnsemblFungi"/>
</dbReference>
<dbReference type="RefSeq" id="XP_004177473.1">
    <property type="nucleotide sequence ID" value="XM_004177425.1"/>
</dbReference>
<dbReference type="GO" id="GO:0034657">
    <property type="term" value="C:GID complex"/>
    <property type="evidence" value="ECO:0007669"/>
    <property type="project" value="EnsemblFungi"/>
</dbReference>
<keyword evidence="2" id="KW-0963">Cytoplasm</keyword>
<feature type="domain" description="CTLH" evidence="10">
    <location>
        <begin position="231"/>
        <end position="280"/>
    </location>
</feature>
<dbReference type="GeneID" id="14493643"/>
<dbReference type="eggNOG" id="KOG2817">
    <property type="taxonomic scope" value="Eukaryota"/>
</dbReference>
<dbReference type="Gene3D" id="3.30.40.10">
    <property type="entry name" value="Zinc/RING finger domain, C3HC4 (zinc finger)"/>
    <property type="match status" value="1"/>
</dbReference>
<organism evidence="12 13">
    <name type="scientific">Henningerozyma blattae (strain ATCC 34711 / CBS 6284 / DSM 70876 / NBRC 10599 / NRRL Y-10934 / UCD 77-7)</name>
    <name type="common">Yeast</name>
    <name type="synonym">Tetrapisispora blattae</name>
    <dbReference type="NCBI Taxonomy" id="1071380"/>
    <lineage>
        <taxon>Eukaryota</taxon>
        <taxon>Fungi</taxon>
        <taxon>Dikarya</taxon>
        <taxon>Ascomycota</taxon>
        <taxon>Saccharomycotina</taxon>
        <taxon>Saccharomycetes</taxon>
        <taxon>Saccharomycetales</taxon>
        <taxon>Saccharomycetaceae</taxon>
        <taxon>Henningerozyma</taxon>
    </lineage>
</organism>
<name>I2GV02_HENB6</name>
<dbReference type="CDD" id="cd16652">
    <property type="entry name" value="dRING_Rmd5p-like"/>
    <property type="match status" value="1"/>
</dbReference>
<dbReference type="PROSITE" id="PS51867">
    <property type="entry name" value="ZF_RING_GID"/>
    <property type="match status" value="1"/>
</dbReference>
<dbReference type="HOGENOM" id="CLU_041709_0_0_1"/>
<sequence>MTELLESIQKEIEGFSLPDKPSEPLIKQCLIDTHDFKTQLKKLKAHLNKNIQDYDKINKDSSTSKDSKDIQIEKLLKKRLIISDKLVKSQKQWDHSNKKNTKAIHQQNSRFKKNVIHKLYSDFKLDDISLETFYNINTGKSNKKSHLGDSSIDNEIKNIDDDDYSNGIRNGNIKNRMDLIEIKSHVNSAIDFHISRYIIENLPIDINLNDTNSMTNYLKNTYNIDENTSSQFFQMGKLIHDMKNTNFDSCINWAKPNSNLHFELYLLKFLNLAKDSNPNSPTPIVEIINFLQNGFGQDSLVLKFNQILLKISPLLTQLLLNENNKNNADLVEDTPVEENSSKSTYINKDEKLMKKAILVTNNVINKQLQKCVSLFTKEYCQRNKLSFDSPLFLITLSGIISFSDFIRCKLIKSVKNVGWSTTDELPFNVDLPDMLSHFHPIFICPVQKEETTRENPPYSLPCHHVICKKALDRLTKNTSNTTFRCPYCPATASLSRVQKVRFIML</sequence>
<feature type="zinc finger region" description="RING-Gid-type" evidence="9">
    <location>
        <begin position="444"/>
        <end position="488"/>
    </location>
</feature>
<dbReference type="PANTHER" id="PTHR12170:SF3">
    <property type="entry name" value="GH10162P"/>
    <property type="match status" value="1"/>
</dbReference>
<keyword evidence="3" id="KW-0479">Metal-binding</keyword>
<evidence type="ECO:0000256" key="5">
    <source>
        <dbReference type="ARBA" id="ARBA00022833"/>
    </source>
</evidence>
<dbReference type="FunCoup" id="I2GV02">
    <property type="interactions" value="629"/>
</dbReference>
<evidence type="ECO:0000259" key="11">
    <source>
        <dbReference type="PROSITE" id="PS51867"/>
    </source>
</evidence>
<comment type="similarity">
    <text evidence="6">Belongs to the RMD5/GID2 family.</text>
</comment>
<evidence type="ECO:0000256" key="9">
    <source>
        <dbReference type="PROSITE-ProRule" id="PRU01215"/>
    </source>
</evidence>
<dbReference type="InParanoid" id="I2GV02"/>
<dbReference type="OrthoDB" id="1933281at2759"/>
<keyword evidence="13" id="KW-1185">Reference proteome</keyword>
<dbReference type="InterPro" id="IPR006595">
    <property type="entry name" value="CTLH_C"/>
</dbReference>
<dbReference type="GO" id="GO:0043161">
    <property type="term" value="P:proteasome-mediated ubiquitin-dependent protein catabolic process"/>
    <property type="evidence" value="ECO:0007669"/>
    <property type="project" value="EnsemblFungi"/>
</dbReference>
<evidence type="ECO:0000313" key="12">
    <source>
        <dbReference type="EMBL" id="CCH57954.1"/>
    </source>
</evidence>
<comment type="subcellular location">
    <subcellularLocation>
        <location evidence="1">Cytoplasm</location>
    </subcellularLocation>
</comment>
<dbReference type="InterPro" id="IPR027370">
    <property type="entry name" value="Znf-RING_euk"/>
</dbReference>
<dbReference type="InterPro" id="IPR044063">
    <property type="entry name" value="ZF_RING_GID"/>
</dbReference>
<evidence type="ECO:0000259" key="10">
    <source>
        <dbReference type="PROSITE" id="PS50897"/>
    </source>
</evidence>
<dbReference type="OMA" id="PYSLPCH"/>
<accession>I2GV02</accession>
<dbReference type="STRING" id="1071380.I2GV02"/>
<dbReference type="InterPro" id="IPR037683">
    <property type="entry name" value="Rmd5_dRing"/>
</dbReference>
<dbReference type="GO" id="GO:0061630">
    <property type="term" value="F:ubiquitin protein ligase activity"/>
    <property type="evidence" value="ECO:0007669"/>
    <property type="project" value="EnsemblFungi"/>
</dbReference>
<dbReference type="InterPro" id="IPR024964">
    <property type="entry name" value="CTLH/CRA"/>
</dbReference>
<dbReference type="Proteomes" id="UP000002866">
    <property type="component" value="Chromosome 1"/>
</dbReference>
<dbReference type="SUPFAM" id="SSF57850">
    <property type="entry name" value="RING/U-box"/>
    <property type="match status" value="1"/>
</dbReference>
<dbReference type="GO" id="GO:0005634">
    <property type="term" value="C:nucleus"/>
    <property type="evidence" value="ECO:0007669"/>
    <property type="project" value="TreeGrafter"/>
</dbReference>
<dbReference type="GO" id="GO:0005829">
    <property type="term" value="C:cytosol"/>
    <property type="evidence" value="ECO:0007669"/>
    <property type="project" value="EnsemblFungi"/>
</dbReference>
<dbReference type="InterPro" id="IPR045098">
    <property type="entry name" value="Fyv10_fam"/>
</dbReference>
<dbReference type="InterPro" id="IPR013083">
    <property type="entry name" value="Znf_RING/FYVE/PHD"/>
</dbReference>
<dbReference type="GO" id="GO:0008270">
    <property type="term" value="F:zinc ion binding"/>
    <property type="evidence" value="ECO:0007669"/>
    <property type="project" value="UniProtKB-KW"/>
</dbReference>
<dbReference type="AlphaFoldDB" id="I2GV02"/>
<evidence type="ECO:0000256" key="6">
    <source>
        <dbReference type="ARBA" id="ARBA00061136"/>
    </source>
</evidence>
<protein>
    <recommendedName>
        <fullName evidence="8">GID complex catalytic subunit 2</fullName>
    </recommendedName>
    <alternativeName>
        <fullName evidence="7">Glucose-induced degradation protein 2</fullName>
    </alternativeName>
</protein>
<proteinExistence type="inferred from homology"/>
<dbReference type="GO" id="GO:0045721">
    <property type="term" value="P:negative regulation of gluconeogenesis"/>
    <property type="evidence" value="ECO:0007669"/>
    <property type="project" value="EnsemblFungi"/>
</dbReference>
<dbReference type="Pfam" id="PF10607">
    <property type="entry name" value="CTLH"/>
    <property type="match status" value="1"/>
</dbReference>